<name>A0A9Q0X826_9SAUR</name>
<keyword evidence="5" id="KW-0067">ATP-binding</keyword>
<dbReference type="SUPFAM" id="SSF56801">
    <property type="entry name" value="Acetyl-CoA synthetase-like"/>
    <property type="match status" value="1"/>
</dbReference>
<evidence type="ECO:0000313" key="9">
    <source>
        <dbReference type="EMBL" id="KAJ7305836.1"/>
    </source>
</evidence>
<organism evidence="9 10">
    <name type="scientific">Phrynocephalus forsythii</name>
    <dbReference type="NCBI Taxonomy" id="171643"/>
    <lineage>
        <taxon>Eukaryota</taxon>
        <taxon>Metazoa</taxon>
        <taxon>Chordata</taxon>
        <taxon>Craniata</taxon>
        <taxon>Vertebrata</taxon>
        <taxon>Euteleostomi</taxon>
        <taxon>Lepidosauria</taxon>
        <taxon>Squamata</taxon>
        <taxon>Bifurcata</taxon>
        <taxon>Unidentata</taxon>
        <taxon>Episquamata</taxon>
        <taxon>Toxicofera</taxon>
        <taxon>Iguania</taxon>
        <taxon>Acrodonta</taxon>
        <taxon>Agamidae</taxon>
        <taxon>Agaminae</taxon>
        <taxon>Phrynocephalus</taxon>
    </lineage>
</organism>
<dbReference type="GO" id="GO:0005524">
    <property type="term" value="F:ATP binding"/>
    <property type="evidence" value="ECO:0007669"/>
    <property type="project" value="UniProtKB-KW"/>
</dbReference>
<comment type="similarity">
    <text evidence="1">Belongs to the ATP-dependent AMP-binding enzyme family.</text>
</comment>
<dbReference type="PANTHER" id="PTHR43605">
    <property type="entry name" value="ACYL-COENZYME A SYNTHETASE"/>
    <property type="match status" value="1"/>
</dbReference>
<dbReference type="Pfam" id="PF00501">
    <property type="entry name" value="AMP-binding"/>
    <property type="match status" value="1"/>
</dbReference>
<evidence type="ECO:0000256" key="6">
    <source>
        <dbReference type="ARBA" id="ARBA00039009"/>
    </source>
</evidence>
<dbReference type="GO" id="GO:0006637">
    <property type="term" value="P:acyl-CoA metabolic process"/>
    <property type="evidence" value="ECO:0007669"/>
    <property type="project" value="TreeGrafter"/>
</dbReference>
<dbReference type="InterPro" id="IPR051087">
    <property type="entry name" value="Mitochondrial_ACSM"/>
</dbReference>
<evidence type="ECO:0000256" key="2">
    <source>
        <dbReference type="ARBA" id="ARBA00022598"/>
    </source>
</evidence>
<sequence>MAFVTLMMLQKGAVFKVLQIVGSASKRYFSKHQLARAGQNFSDYESIQREYKPEVPEFFNFAKDVVDKWANAEMGGRQPSNPALWWVSDEGNEVKWSFAEMSLTSKKAARVLSEHCGLQKGDRVIVILPRIPEWWLLNVACIRTGTVLIPGTTQLTEKDLLYRMKASKARCIITDHVLAPTVDVVASKCPSLECKMIVSQQPREAGYTSTTC</sequence>
<keyword evidence="10" id="KW-1185">Reference proteome</keyword>
<evidence type="ECO:0000256" key="5">
    <source>
        <dbReference type="ARBA" id="ARBA00022840"/>
    </source>
</evidence>
<evidence type="ECO:0000256" key="4">
    <source>
        <dbReference type="ARBA" id="ARBA00022832"/>
    </source>
</evidence>
<evidence type="ECO:0000256" key="1">
    <source>
        <dbReference type="ARBA" id="ARBA00006432"/>
    </source>
</evidence>
<protein>
    <recommendedName>
        <fullName evidence="6">medium-chain acyl-CoA ligase</fullName>
        <ecNumber evidence="6">6.2.1.2</ecNumber>
    </recommendedName>
</protein>
<dbReference type="OrthoDB" id="6614653at2759"/>
<dbReference type="GO" id="GO:0006633">
    <property type="term" value="P:fatty acid biosynthetic process"/>
    <property type="evidence" value="ECO:0007669"/>
    <property type="project" value="TreeGrafter"/>
</dbReference>
<dbReference type="PANTHER" id="PTHR43605:SF7">
    <property type="entry name" value="ACYL-COENZYME A SYNTHETASE ACSM3, MITOCHONDRIAL"/>
    <property type="match status" value="1"/>
</dbReference>
<feature type="domain" description="AMP-dependent synthetase/ligase" evidence="8">
    <location>
        <begin position="77"/>
        <end position="204"/>
    </location>
</feature>
<proteinExistence type="inferred from homology"/>
<dbReference type="Proteomes" id="UP001142489">
    <property type="component" value="Unassembled WGS sequence"/>
</dbReference>
<evidence type="ECO:0000256" key="7">
    <source>
        <dbReference type="ARBA" id="ARBA00048477"/>
    </source>
</evidence>
<dbReference type="Gene3D" id="3.40.50.12780">
    <property type="entry name" value="N-terminal domain of ligase-like"/>
    <property type="match status" value="1"/>
</dbReference>
<accession>A0A9Q0X826</accession>
<dbReference type="InterPro" id="IPR000873">
    <property type="entry name" value="AMP-dep_synth/lig_dom"/>
</dbReference>
<dbReference type="EC" id="6.2.1.2" evidence="6"/>
<dbReference type="GO" id="GO:0031956">
    <property type="term" value="F:medium-chain fatty acid-CoA ligase activity"/>
    <property type="evidence" value="ECO:0007669"/>
    <property type="project" value="UniProtKB-EC"/>
</dbReference>
<dbReference type="EMBL" id="JAPFRF010000021">
    <property type="protein sequence ID" value="KAJ7305836.1"/>
    <property type="molecule type" value="Genomic_DNA"/>
</dbReference>
<keyword evidence="3" id="KW-0547">Nucleotide-binding</keyword>
<keyword evidence="2" id="KW-0436">Ligase</keyword>
<dbReference type="InterPro" id="IPR042099">
    <property type="entry name" value="ANL_N_sf"/>
</dbReference>
<keyword evidence="4" id="KW-0443">Lipid metabolism</keyword>
<evidence type="ECO:0000259" key="8">
    <source>
        <dbReference type="Pfam" id="PF00501"/>
    </source>
</evidence>
<comment type="catalytic activity">
    <reaction evidence="7">
        <text>a medium-chain fatty acid + ATP + CoA = a medium-chain fatty acyl-CoA + AMP + diphosphate</text>
        <dbReference type="Rhea" id="RHEA:48340"/>
        <dbReference type="ChEBI" id="CHEBI:30616"/>
        <dbReference type="ChEBI" id="CHEBI:33019"/>
        <dbReference type="ChEBI" id="CHEBI:57287"/>
        <dbReference type="ChEBI" id="CHEBI:59558"/>
        <dbReference type="ChEBI" id="CHEBI:90546"/>
        <dbReference type="ChEBI" id="CHEBI:456215"/>
        <dbReference type="EC" id="6.2.1.2"/>
    </reaction>
    <physiologicalReaction direction="left-to-right" evidence="7">
        <dbReference type="Rhea" id="RHEA:48341"/>
    </physiologicalReaction>
</comment>
<comment type="caution">
    <text evidence="9">The sequence shown here is derived from an EMBL/GenBank/DDBJ whole genome shotgun (WGS) entry which is preliminary data.</text>
</comment>
<dbReference type="GO" id="GO:0004321">
    <property type="term" value="F:fatty-acyl-CoA synthase activity"/>
    <property type="evidence" value="ECO:0007669"/>
    <property type="project" value="TreeGrafter"/>
</dbReference>
<evidence type="ECO:0000313" key="10">
    <source>
        <dbReference type="Proteomes" id="UP001142489"/>
    </source>
</evidence>
<evidence type="ECO:0000256" key="3">
    <source>
        <dbReference type="ARBA" id="ARBA00022741"/>
    </source>
</evidence>
<dbReference type="AlphaFoldDB" id="A0A9Q0X826"/>
<dbReference type="GO" id="GO:0005759">
    <property type="term" value="C:mitochondrial matrix"/>
    <property type="evidence" value="ECO:0007669"/>
    <property type="project" value="TreeGrafter"/>
</dbReference>
<reference evidence="9" key="1">
    <citation type="journal article" date="2023" name="DNA Res.">
        <title>Chromosome-level genome assembly of Phrynocephalus forsythii using third-generation DNA sequencing and Hi-C analysis.</title>
        <authorList>
            <person name="Qi Y."/>
            <person name="Zhao W."/>
            <person name="Zhao Y."/>
            <person name="Niu C."/>
            <person name="Cao S."/>
            <person name="Zhang Y."/>
        </authorList>
    </citation>
    <scope>NUCLEOTIDE SEQUENCE</scope>
    <source>
        <tissue evidence="9">Muscle</tissue>
    </source>
</reference>
<keyword evidence="4" id="KW-0276">Fatty acid metabolism</keyword>
<gene>
    <name evidence="9" type="ORF">JRQ81_010202</name>
</gene>